<sequence>MTRAAGNKRTAVQKKSNAIGFSRRQARKKARQSTSIDDVYEFQPGKVRRSKVALCLTKEEHAEFGRDNASDSEGDNHRDGQPQPRLIGQNSDDEGVGSEDDEDIESDAAFGESDQDTFAGYGFTRKGQPFKKPKRKSSVVKTVHFEVNLDESDKGELGDDPSGTGGSESEVEEEGEPDEFFDILDILDGRADPLSDEELSAASSRENEVSHAVSDEEEEEQGVDDDEDHDMDPELADQFTPSDDEEDVNALHNLGEYISNLDPSAKRKTSEDEGVAVAEDDAPRKKRKLLKERSEAGAENEFAASGQSKLNFEDLLAPLAGQSDNMDSLKKSTKVLTSSKNKALSAPLPQRTQDRLDREAAYEQTKREVDQWQATMKQIKEAEHLSFPLQAPAKSITSNSELIAKFKPTTELETSIDKLLKKANFLDSQRGQGPGSLPANPLTAEVVIARTSEVRKMRELMFRADTKAKRLAKIKSKTYRRLKKKQKQKLMERLDEEDSANDEQKRLQREVERARERATLKHKNTGKWAKAMKARGELDEDQRQEVLEMLQRGEELRRKIHAKSEGDEGEDDDDSGGDAGDEGRVRASAFNEVARIVEEESLEHSNKSLFNMKFMKDAMARDNKKVQDMADEFLTALASSDAEVAPGNDDDDSQNRPERTSGRFSFRPGTQMQPTSLRQSPPGVAGDAESMSAISSHTLSSQSTAIPPTKSKPPTTVTLASSNTALPVVSSEPENLWLNIQSSSSKITRKNEIIVGKSSGLAEKSKNRLRKQQEKHESEREKARNDAVVEISMNTVLNLRPEETDHADPPPVYKAKVAAQLGVGSDEDSGVNSEVEEQERRLAEKKRKGRGKAKDQGIARPFAQRDLVSLAFAGDKVVQDFQEVKQREILEDAPKEADTTLPGWGSWSGTGTRKAPPKPFLVKKVAGVDPRSREDYGKAHVIISEKRDKKAAKYMVKDLPYPYTSKAQYERSLQTPIGTEWNTRLGFQRGTLPRVVKKPGIVIEPLVKMS</sequence>
<evidence type="ECO:0000313" key="1">
    <source>
        <dbReference type="EMBL" id="KAF9650064.1"/>
    </source>
</evidence>
<keyword evidence="2" id="KW-1185">Reference proteome</keyword>
<name>A0ACB6ZKL3_THEGA</name>
<reference evidence="1" key="2">
    <citation type="journal article" date="2020" name="Nat. Commun.">
        <title>Large-scale genome sequencing of mycorrhizal fungi provides insights into the early evolution of symbiotic traits.</title>
        <authorList>
            <person name="Miyauchi S."/>
            <person name="Kiss E."/>
            <person name="Kuo A."/>
            <person name="Drula E."/>
            <person name="Kohler A."/>
            <person name="Sanchez-Garcia M."/>
            <person name="Morin E."/>
            <person name="Andreopoulos B."/>
            <person name="Barry K.W."/>
            <person name="Bonito G."/>
            <person name="Buee M."/>
            <person name="Carver A."/>
            <person name="Chen C."/>
            <person name="Cichocki N."/>
            <person name="Clum A."/>
            <person name="Culley D."/>
            <person name="Crous P.W."/>
            <person name="Fauchery L."/>
            <person name="Girlanda M."/>
            <person name="Hayes R.D."/>
            <person name="Keri Z."/>
            <person name="LaButti K."/>
            <person name="Lipzen A."/>
            <person name="Lombard V."/>
            <person name="Magnuson J."/>
            <person name="Maillard F."/>
            <person name="Murat C."/>
            <person name="Nolan M."/>
            <person name="Ohm R.A."/>
            <person name="Pangilinan J."/>
            <person name="Pereira M.F."/>
            <person name="Perotto S."/>
            <person name="Peter M."/>
            <person name="Pfister S."/>
            <person name="Riley R."/>
            <person name="Sitrit Y."/>
            <person name="Stielow J.B."/>
            <person name="Szollosi G."/>
            <person name="Zifcakova L."/>
            <person name="Stursova M."/>
            <person name="Spatafora J.W."/>
            <person name="Tedersoo L."/>
            <person name="Vaario L.M."/>
            <person name="Yamada A."/>
            <person name="Yan M."/>
            <person name="Wang P."/>
            <person name="Xu J."/>
            <person name="Bruns T."/>
            <person name="Baldrian P."/>
            <person name="Vilgalys R."/>
            <person name="Dunand C."/>
            <person name="Henrissat B."/>
            <person name="Grigoriev I.V."/>
            <person name="Hibbett D."/>
            <person name="Nagy L.G."/>
            <person name="Martin F.M."/>
        </authorList>
    </citation>
    <scope>NUCLEOTIDE SEQUENCE</scope>
    <source>
        <strain evidence="1">P2</strain>
    </source>
</reference>
<evidence type="ECO:0000313" key="2">
    <source>
        <dbReference type="Proteomes" id="UP000886501"/>
    </source>
</evidence>
<gene>
    <name evidence="1" type="ORF">BDM02DRAFT_3185752</name>
</gene>
<accession>A0ACB6ZKL3</accession>
<proteinExistence type="predicted"/>
<protein>
    <submittedName>
        <fullName evidence="1">Utp14-domain-containing protein</fullName>
    </submittedName>
</protein>
<organism evidence="1 2">
    <name type="scientific">Thelephora ganbajun</name>
    <name type="common">Ganba fungus</name>
    <dbReference type="NCBI Taxonomy" id="370292"/>
    <lineage>
        <taxon>Eukaryota</taxon>
        <taxon>Fungi</taxon>
        <taxon>Dikarya</taxon>
        <taxon>Basidiomycota</taxon>
        <taxon>Agaricomycotina</taxon>
        <taxon>Agaricomycetes</taxon>
        <taxon>Thelephorales</taxon>
        <taxon>Thelephoraceae</taxon>
        <taxon>Thelephora</taxon>
    </lineage>
</organism>
<reference evidence="1" key="1">
    <citation type="submission" date="2019-10" db="EMBL/GenBank/DDBJ databases">
        <authorList>
            <consortium name="DOE Joint Genome Institute"/>
            <person name="Kuo A."/>
            <person name="Miyauchi S."/>
            <person name="Kiss E."/>
            <person name="Drula E."/>
            <person name="Kohler A."/>
            <person name="Sanchez-Garcia M."/>
            <person name="Andreopoulos B."/>
            <person name="Barry K.W."/>
            <person name="Bonito G."/>
            <person name="Buee M."/>
            <person name="Carver A."/>
            <person name="Chen C."/>
            <person name="Cichocki N."/>
            <person name="Clum A."/>
            <person name="Culley D."/>
            <person name="Crous P.W."/>
            <person name="Fauchery L."/>
            <person name="Girlanda M."/>
            <person name="Hayes R."/>
            <person name="Keri Z."/>
            <person name="Labutti K."/>
            <person name="Lipzen A."/>
            <person name="Lombard V."/>
            <person name="Magnuson J."/>
            <person name="Maillard F."/>
            <person name="Morin E."/>
            <person name="Murat C."/>
            <person name="Nolan M."/>
            <person name="Ohm R."/>
            <person name="Pangilinan J."/>
            <person name="Pereira M."/>
            <person name="Perotto S."/>
            <person name="Peter M."/>
            <person name="Riley R."/>
            <person name="Sitrit Y."/>
            <person name="Stielow B."/>
            <person name="Szollosi G."/>
            <person name="Zifcakova L."/>
            <person name="Stursova M."/>
            <person name="Spatafora J.W."/>
            <person name="Tedersoo L."/>
            <person name="Vaario L.-M."/>
            <person name="Yamada A."/>
            <person name="Yan M."/>
            <person name="Wang P."/>
            <person name="Xu J."/>
            <person name="Bruns T."/>
            <person name="Baldrian P."/>
            <person name="Vilgalys R."/>
            <person name="Henrissat B."/>
            <person name="Grigoriev I.V."/>
            <person name="Hibbett D."/>
            <person name="Nagy L.G."/>
            <person name="Martin F.M."/>
        </authorList>
    </citation>
    <scope>NUCLEOTIDE SEQUENCE</scope>
    <source>
        <strain evidence="1">P2</strain>
    </source>
</reference>
<dbReference type="Proteomes" id="UP000886501">
    <property type="component" value="Unassembled WGS sequence"/>
</dbReference>
<comment type="caution">
    <text evidence="1">The sequence shown here is derived from an EMBL/GenBank/DDBJ whole genome shotgun (WGS) entry which is preliminary data.</text>
</comment>
<dbReference type="EMBL" id="MU117989">
    <property type="protein sequence ID" value="KAF9650064.1"/>
    <property type="molecule type" value="Genomic_DNA"/>
</dbReference>